<dbReference type="Gene3D" id="2.60.120.10">
    <property type="entry name" value="Jelly Rolls"/>
    <property type="match status" value="1"/>
</dbReference>
<proteinExistence type="predicted"/>
<feature type="chain" id="PRO_5035692377" description="Cupin type-2 domain-containing protein" evidence="1">
    <location>
        <begin position="22"/>
        <end position="209"/>
    </location>
</feature>
<dbReference type="PANTHER" id="PTHR36440">
    <property type="entry name" value="PUTATIVE (AFU_ORTHOLOGUE AFUA_8G07350)-RELATED"/>
    <property type="match status" value="1"/>
</dbReference>
<dbReference type="EMBL" id="CAJNOU010001303">
    <property type="protein sequence ID" value="CAF1184470.1"/>
    <property type="molecule type" value="Genomic_DNA"/>
</dbReference>
<evidence type="ECO:0000313" key="4">
    <source>
        <dbReference type="EMBL" id="CAF3623477.1"/>
    </source>
</evidence>
<gene>
    <name evidence="4" type="ORF">FNK824_LOCUS4536</name>
    <name evidence="3" type="ORF">SEV965_LOCUS20238</name>
</gene>
<sequence>MHINIFCIAVFFILAIDLIQSQSYTAVQPGGGQRVHALPFQNGFYRIILRGNQTNKQFTIIEGVVYMNEGARLHYHMFEDEMFFVTNGTLQFYVDGDQFCAKAGTTVYIPRNITQSIRNINSKPVHVQILFAPSGRENFLEEVSIINDNPPINATLANQLALRYGQVNLGEVSSWKDLNCVHDSSTLLKLSFYLMFSMFLSLIFNADFF</sequence>
<dbReference type="InterPro" id="IPR053146">
    <property type="entry name" value="QDO-like"/>
</dbReference>
<feature type="signal peptide" evidence="1">
    <location>
        <begin position="1"/>
        <end position="21"/>
    </location>
</feature>
<dbReference type="Proteomes" id="UP000663874">
    <property type="component" value="Unassembled WGS sequence"/>
</dbReference>
<reference evidence="4" key="1">
    <citation type="submission" date="2021-02" db="EMBL/GenBank/DDBJ databases">
        <authorList>
            <person name="Nowell W R."/>
        </authorList>
    </citation>
    <scope>NUCLEOTIDE SEQUENCE</scope>
</reference>
<name>A0A818PMX2_9BILA</name>
<evidence type="ECO:0000313" key="5">
    <source>
        <dbReference type="Proteomes" id="UP000663874"/>
    </source>
</evidence>
<dbReference type="AlphaFoldDB" id="A0A818PMX2"/>
<evidence type="ECO:0000256" key="1">
    <source>
        <dbReference type="SAM" id="SignalP"/>
    </source>
</evidence>
<accession>A0A818PMX2</accession>
<dbReference type="InterPro" id="IPR013096">
    <property type="entry name" value="Cupin_2"/>
</dbReference>
<dbReference type="SUPFAM" id="SSF51182">
    <property type="entry name" value="RmlC-like cupins"/>
    <property type="match status" value="1"/>
</dbReference>
<dbReference type="Proteomes" id="UP000663889">
    <property type="component" value="Unassembled WGS sequence"/>
</dbReference>
<dbReference type="Pfam" id="PF07883">
    <property type="entry name" value="Cupin_2"/>
    <property type="match status" value="1"/>
</dbReference>
<evidence type="ECO:0000313" key="3">
    <source>
        <dbReference type="EMBL" id="CAF1184470.1"/>
    </source>
</evidence>
<comment type="caution">
    <text evidence="4">The sequence shown here is derived from an EMBL/GenBank/DDBJ whole genome shotgun (WGS) entry which is preliminary data.</text>
</comment>
<organism evidence="4 5">
    <name type="scientific">Rotaria sordida</name>
    <dbReference type="NCBI Taxonomy" id="392033"/>
    <lineage>
        <taxon>Eukaryota</taxon>
        <taxon>Metazoa</taxon>
        <taxon>Spiralia</taxon>
        <taxon>Gnathifera</taxon>
        <taxon>Rotifera</taxon>
        <taxon>Eurotatoria</taxon>
        <taxon>Bdelloidea</taxon>
        <taxon>Philodinida</taxon>
        <taxon>Philodinidae</taxon>
        <taxon>Rotaria</taxon>
    </lineage>
</organism>
<dbReference type="EMBL" id="CAJOBE010000335">
    <property type="protein sequence ID" value="CAF3623477.1"/>
    <property type="molecule type" value="Genomic_DNA"/>
</dbReference>
<feature type="domain" description="Cupin type-2" evidence="2">
    <location>
        <begin position="70"/>
        <end position="127"/>
    </location>
</feature>
<dbReference type="InterPro" id="IPR011051">
    <property type="entry name" value="RmlC_Cupin_sf"/>
</dbReference>
<evidence type="ECO:0000259" key="2">
    <source>
        <dbReference type="Pfam" id="PF07883"/>
    </source>
</evidence>
<dbReference type="InterPro" id="IPR014710">
    <property type="entry name" value="RmlC-like_jellyroll"/>
</dbReference>
<dbReference type="PANTHER" id="PTHR36440:SF1">
    <property type="entry name" value="PUTATIVE (AFU_ORTHOLOGUE AFUA_8G07350)-RELATED"/>
    <property type="match status" value="1"/>
</dbReference>
<protein>
    <recommendedName>
        <fullName evidence="2">Cupin type-2 domain-containing protein</fullName>
    </recommendedName>
</protein>
<keyword evidence="1" id="KW-0732">Signal</keyword>